<dbReference type="GO" id="GO:0016020">
    <property type="term" value="C:membrane"/>
    <property type="evidence" value="ECO:0007669"/>
    <property type="project" value="UniProtKB-UniRule"/>
</dbReference>
<dbReference type="Proteomes" id="UP000598297">
    <property type="component" value="Unassembled WGS sequence"/>
</dbReference>
<dbReference type="AlphaFoldDB" id="A0A964XRD0"/>
<feature type="transmembrane region" description="Helical" evidence="1">
    <location>
        <begin position="171"/>
        <end position="191"/>
    </location>
</feature>
<dbReference type="EMBL" id="JAAAHS010000576">
    <property type="protein sequence ID" value="NBE56752.1"/>
    <property type="molecule type" value="Genomic_DNA"/>
</dbReference>
<dbReference type="PANTHER" id="PTHR35152">
    <property type="entry name" value="DOMAIN SIGNALLING PROTEIN, PUTATIVE (AFU_ORTHOLOGUE AFUA_5G11310)-RELATED"/>
    <property type="match status" value="1"/>
</dbReference>
<feature type="transmembrane region" description="Helical" evidence="1">
    <location>
        <begin position="12"/>
        <end position="33"/>
    </location>
</feature>
<proteinExistence type="predicted"/>
<feature type="transmembrane region" description="Helical" evidence="1">
    <location>
        <begin position="82"/>
        <end position="104"/>
    </location>
</feature>
<dbReference type="PROSITE" id="PS50924">
    <property type="entry name" value="MHYT"/>
    <property type="match status" value="1"/>
</dbReference>
<feature type="transmembrane region" description="Helical" evidence="1">
    <location>
        <begin position="211"/>
        <end position="235"/>
    </location>
</feature>
<dbReference type="InterPro" id="IPR005330">
    <property type="entry name" value="MHYT_dom"/>
</dbReference>
<dbReference type="RefSeq" id="WP_161705681.1">
    <property type="nucleotide sequence ID" value="NZ_JAAAHS010000576.1"/>
</dbReference>
<protein>
    <recommendedName>
        <fullName evidence="2">MHYT domain-containing protein</fullName>
    </recommendedName>
</protein>
<keyword evidence="1" id="KW-1133">Transmembrane helix</keyword>
<feature type="transmembrane region" description="Helical" evidence="1">
    <location>
        <begin position="45"/>
        <end position="70"/>
    </location>
</feature>
<gene>
    <name evidence="3" type="ORF">GUY60_36090</name>
</gene>
<name>A0A964XRD0_9ACTN</name>
<reference evidence="3" key="1">
    <citation type="submission" date="2020-01" db="EMBL/GenBank/DDBJ databases">
        <title>Whole-genome analyses of novel actinobacteria.</title>
        <authorList>
            <person name="Sahin N."/>
        </authorList>
    </citation>
    <scope>NUCLEOTIDE SEQUENCE</scope>
    <source>
        <strain evidence="3">YC537</strain>
    </source>
</reference>
<feature type="transmembrane region" description="Helical" evidence="1">
    <location>
        <begin position="145"/>
        <end position="164"/>
    </location>
</feature>
<keyword evidence="4" id="KW-1185">Reference proteome</keyword>
<organism evidence="3 4">
    <name type="scientific">Streptomyces boluensis</name>
    <dbReference type="NCBI Taxonomy" id="1775135"/>
    <lineage>
        <taxon>Bacteria</taxon>
        <taxon>Bacillati</taxon>
        <taxon>Actinomycetota</taxon>
        <taxon>Actinomycetes</taxon>
        <taxon>Kitasatosporales</taxon>
        <taxon>Streptomycetaceae</taxon>
        <taxon>Streptomyces</taxon>
    </lineage>
</organism>
<comment type="caution">
    <text evidence="3">The sequence shown here is derived from an EMBL/GenBank/DDBJ whole genome shotgun (WGS) entry which is preliminary data.</text>
</comment>
<keyword evidence="1" id="KW-0472">Membrane</keyword>
<accession>A0A964XRD0</accession>
<dbReference type="Pfam" id="PF03707">
    <property type="entry name" value="MHYT"/>
    <property type="match status" value="3"/>
</dbReference>
<evidence type="ECO:0000256" key="1">
    <source>
        <dbReference type="PROSITE-ProRule" id="PRU00244"/>
    </source>
</evidence>
<evidence type="ECO:0000313" key="3">
    <source>
        <dbReference type="EMBL" id="NBE56752.1"/>
    </source>
</evidence>
<feature type="domain" description="MHYT" evidence="2">
    <location>
        <begin position="9"/>
        <end position="198"/>
    </location>
</feature>
<evidence type="ECO:0000313" key="4">
    <source>
        <dbReference type="Proteomes" id="UP000598297"/>
    </source>
</evidence>
<dbReference type="OrthoDB" id="3763366at2"/>
<feature type="transmembrane region" description="Helical" evidence="1">
    <location>
        <begin position="111"/>
        <end position="133"/>
    </location>
</feature>
<dbReference type="PANTHER" id="PTHR35152:SF1">
    <property type="entry name" value="DOMAIN SIGNALLING PROTEIN, PUTATIVE (AFU_ORTHOLOGUE AFUA_5G11310)-RELATED"/>
    <property type="match status" value="1"/>
</dbReference>
<keyword evidence="1" id="KW-0812">Transmembrane</keyword>
<sequence>MGHMQHMDGGWITPVLSYVMAVVGAALGLRCTVRALAARGRAKRNWLLTASAAIGAGIWTMHFVAMLGFTVDGTAIRYDIPLTLLSLAVAIVVVGAGVFIAGYGGSRVRSVLLGGLGTGLGVAAMHYIGMAAVELNGSLAYDPRLVAASVVIAVVAASAALWAALAVRGPVIAAGAALVMGLAVSSMHYTGMAAVSVSVRTSTAPLAGASAPAFILPLAVVLGSFLFLTCAFVALSPTARERAESEAAARPLHEVELPAT</sequence>
<evidence type="ECO:0000259" key="2">
    <source>
        <dbReference type="PROSITE" id="PS50924"/>
    </source>
</evidence>